<keyword evidence="1" id="KW-0732">Signal</keyword>
<reference evidence="2" key="1">
    <citation type="submission" date="2021-01" db="EMBL/GenBank/DDBJ databases">
        <authorList>
            <person name="Corre E."/>
            <person name="Pelletier E."/>
            <person name="Niang G."/>
            <person name="Scheremetjew M."/>
            <person name="Finn R."/>
            <person name="Kale V."/>
            <person name="Holt S."/>
            <person name="Cochrane G."/>
            <person name="Meng A."/>
            <person name="Brown T."/>
            <person name="Cohen L."/>
        </authorList>
    </citation>
    <scope>NUCLEOTIDE SEQUENCE</scope>
    <source>
        <strain evidence="2">CCMP3105</strain>
    </source>
</reference>
<dbReference type="EMBL" id="HBNR01049396">
    <property type="protein sequence ID" value="CAE4612441.1"/>
    <property type="molecule type" value="Transcribed_RNA"/>
</dbReference>
<evidence type="ECO:0000256" key="1">
    <source>
        <dbReference type="SAM" id="SignalP"/>
    </source>
</evidence>
<dbReference type="AlphaFoldDB" id="A0A7S4UY01"/>
<accession>A0A7S4UY01</accession>
<protein>
    <recommendedName>
        <fullName evidence="3">Secreted protein</fullName>
    </recommendedName>
</protein>
<feature type="chain" id="PRO_5031336797" description="Secreted protein" evidence="1">
    <location>
        <begin position="19"/>
        <end position="106"/>
    </location>
</feature>
<organism evidence="2">
    <name type="scientific">Alexandrium monilatum</name>
    <dbReference type="NCBI Taxonomy" id="311494"/>
    <lineage>
        <taxon>Eukaryota</taxon>
        <taxon>Sar</taxon>
        <taxon>Alveolata</taxon>
        <taxon>Dinophyceae</taxon>
        <taxon>Gonyaulacales</taxon>
        <taxon>Pyrocystaceae</taxon>
        <taxon>Alexandrium</taxon>
    </lineage>
</organism>
<proteinExistence type="predicted"/>
<feature type="signal peptide" evidence="1">
    <location>
        <begin position="1"/>
        <end position="18"/>
    </location>
</feature>
<name>A0A7S4UY01_9DINO</name>
<evidence type="ECO:0008006" key="3">
    <source>
        <dbReference type="Google" id="ProtNLM"/>
    </source>
</evidence>
<gene>
    <name evidence="2" type="ORF">AMON00008_LOCUS34512</name>
</gene>
<evidence type="ECO:0000313" key="2">
    <source>
        <dbReference type="EMBL" id="CAE4612441.1"/>
    </source>
</evidence>
<sequence length="106" mass="11183">MCVCVLLLLLLLLLECHPRTTRLAPLPPPSCLSASFLALGSPLSRARIELARANTLGRGQVHEAARDAQARAGPRAELVAHGVSTLQARLRIRTSSRVGLRAGGSG</sequence>